<evidence type="ECO:0000256" key="5">
    <source>
        <dbReference type="ARBA" id="ARBA00023136"/>
    </source>
</evidence>
<evidence type="ECO:0000256" key="1">
    <source>
        <dbReference type="ARBA" id="ARBA00004141"/>
    </source>
</evidence>
<feature type="transmembrane region" description="Helical" evidence="6">
    <location>
        <begin position="12"/>
        <end position="31"/>
    </location>
</feature>
<dbReference type="GO" id="GO:0016020">
    <property type="term" value="C:membrane"/>
    <property type="evidence" value="ECO:0007669"/>
    <property type="project" value="UniProtKB-SubCell"/>
</dbReference>
<evidence type="ECO:0000313" key="7">
    <source>
        <dbReference type="EMBL" id="GMR45538.1"/>
    </source>
</evidence>
<dbReference type="InterPro" id="IPR051617">
    <property type="entry name" value="UNC-93-like_regulator"/>
</dbReference>
<feature type="transmembrane region" description="Helical" evidence="6">
    <location>
        <begin position="194"/>
        <end position="213"/>
    </location>
</feature>
<evidence type="ECO:0000256" key="4">
    <source>
        <dbReference type="ARBA" id="ARBA00022989"/>
    </source>
</evidence>
<dbReference type="AlphaFoldDB" id="A0AAN5HYF6"/>
<comment type="subcellular location">
    <subcellularLocation>
        <location evidence="1">Membrane</location>
        <topology evidence="1">Multi-pass membrane protein</topology>
    </subcellularLocation>
</comment>
<comment type="similarity">
    <text evidence="2">Belongs to the unc-93 family.</text>
</comment>
<proteinExistence type="inferred from homology"/>
<keyword evidence="4 6" id="KW-1133">Transmembrane helix</keyword>
<feature type="transmembrane region" description="Helical" evidence="6">
    <location>
        <begin position="81"/>
        <end position="100"/>
    </location>
</feature>
<dbReference type="EMBL" id="BTRK01000004">
    <property type="protein sequence ID" value="GMR45538.1"/>
    <property type="molecule type" value="Genomic_DNA"/>
</dbReference>
<evidence type="ECO:0000313" key="8">
    <source>
        <dbReference type="Proteomes" id="UP001328107"/>
    </source>
</evidence>
<protein>
    <recommendedName>
        <fullName evidence="9">Membrane transporter</fullName>
    </recommendedName>
</protein>
<comment type="caution">
    <text evidence="7">The sequence shown here is derived from an EMBL/GenBank/DDBJ whole genome shotgun (WGS) entry which is preliminary data.</text>
</comment>
<keyword evidence="8" id="KW-1185">Reference proteome</keyword>
<feature type="transmembrane region" description="Helical" evidence="6">
    <location>
        <begin position="140"/>
        <end position="162"/>
    </location>
</feature>
<dbReference type="Gene3D" id="1.20.1250.20">
    <property type="entry name" value="MFS general substrate transporter like domains"/>
    <property type="match status" value="1"/>
</dbReference>
<feature type="transmembrane region" description="Helical" evidence="6">
    <location>
        <begin position="106"/>
        <end position="128"/>
    </location>
</feature>
<dbReference type="Pfam" id="PF05978">
    <property type="entry name" value="UNC-93"/>
    <property type="match status" value="1"/>
</dbReference>
<organism evidence="7 8">
    <name type="scientific">Pristionchus mayeri</name>
    <dbReference type="NCBI Taxonomy" id="1317129"/>
    <lineage>
        <taxon>Eukaryota</taxon>
        <taxon>Metazoa</taxon>
        <taxon>Ecdysozoa</taxon>
        <taxon>Nematoda</taxon>
        <taxon>Chromadorea</taxon>
        <taxon>Rhabditida</taxon>
        <taxon>Rhabditina</taxon>
        <taxon>Diplogasteromorpha</taxon>
        <taxon>Diplogasteroidea</taxon>
        <taxon>Neodiplogasteridae</taxon>
        <taxon>Pristionchus</taxon>
    </lineage>
</organism>
<keyword evidence="5 6" id="KW-0472">Membrane</keyword>
<evidence type="ECO:0008006" key="9">
    <source>
        <dbReference type="Google" id="ProtNLM"/>
    </source>
</evidence>
<dbReference type="InterPro" id="IPR036259">
    <property type="entry name" value="MFS_trans_sf"/>
</dbReference>
<name>A0AAN5HYF6_9BILA</name>
<evidence type="ECO:0000256" key="6">
    <source>
        <dbReference type="SAM" id="Phobius"/>
    </source>
</evidence>
<reference evidence="8" key="1">
    <citation type="submission" date="2022-10" db="EMBL/GenBank/DDBJ databases">
        <title>Genome assembly of Pristionchus species.</title>
        <authorList>
            <person name="Yoshida K."/>
            <person name="Sommer R.J."/>
        </authorList>
    </citation>
    <scope>NUCLEOTIDE SEQUENCE [LARGE SCALE GENOMIC DNA]</scope>
    <source>
        <strain evidence="8">RS5460</strain>
    </source>
</reference>
<evidence type="ECO:0000256" key="3">
    <source>
        <dbReference type="ARBA" id="ARBA00022692"/>
    </source>
</evidence>
<feature type="transmembrane region" description="Helical" evidence="6">
    <location>
        <begin position="51"/>
        <end position="74"/>
    </location>
</feature>
<evidence type="ECO:0000256" key="2">
    <source>
        <dbReference type="ARBA" id="ARBA00009172"/>
    </source>
</evidence>
<gene>
    <name evidence="7" type="ORF">PMAYCL1PPCAC_15733</name>
</gene>
<dbReference type="PANTHER" id="PTHR23294">
    <property type="entry name" value="ET TRANSLATION PRODUCT-RELATED"/>
    <property type="match status" value="1"/>
</dbReference>
<dbReference type="InterPro" id="IPR010291">
    <property type="entry name" value="Ion_channel_UNC-93"/>
</dbReference>
<dbReference type="PANTHER" id="PTHR23294:SF18">
    <property type="entry name" value="UNC93-LIKE PROTEIN MFSD11"/>
    <property type="match status" value="1"/>
</dbReference>
<dbReference type="SUPFAM" id="SSF103473">
    <property type="entry name" value="MFS general substrate transporter"/>
    <property type="match status" value="1"/>
</dbReference>
<accession>A0AAN5HYF6</accession>
<keyword evidence="3 6" id="KW-0812">Transmembrane</keyword>
<sequence length="247" mass="27372">MRESRYDLPCAALLGLGQLCMFMGYDTQLTIVEPVLHSVHDRSPESIDEHAGYYGLAFCYVTVTLANLVAPWALGILGSKYALLLGSTLFSVHIASFFFIHYIPYYLTSATLGIGCALFYTGHGAYATEHSTKATIERNSALTWALAMISMTLGGMVMLFTIEVSEENSEVDLLSKATSIDSSYRQYSESEIRLLYGAFLLVTLVSNIIFVLIPTRAVNNSIASLSYRKERIGFVIQMSKYWSATLE</sequence>
<dbReference type="Proteomes" id="UP001328107">
    <property type="component" value="Unassembled WGS sequence"/>
</dbReference>